<feature type="binding site" evidence="7">
    <location>
        <position position="75"/>
    </location>
    <ligand>
        <name>Fe cation</name>
        <dbReference type="ChEBI" id="CHEBI:24875"/>
        <label>1</label>
    </ligand>
</feature>
<evidence type="ECO:0000256" key="7">
    <source>
        <dbReference type="PIRSR" id="PIRSR601519-1"/>
    </source>
</evidence>
<dbReference type="GO" id="GO:0006879">
    <property type="term" value="P:intracellular iron ion homeostasis"/>
    <property type="evidence" value="ECO:0007669"/>
    <property type="project" value="UniProtKB-KW"/>
</dbReference>
<feature type="binding site" evidence="7">
    <location>
        <position position="39"/>
    </location>
    <ligand>
        <name>Fe cation</name>
        <dbReference type="ChEBI" id="CHEBI:24875"/>
        <label>1</label>
    </ligand>
</feature>
<keyword evidence="3 7" id="KW-0479">Metal-binding</keyword>
<dbReference type="GO" id="GO:0005737">
    <property type="term" value="C:cytoplasm"/>
    <property type="evidence" value="ECO:0007669"/>
    <property type="project" value="TreeGrafter"/>
</dbReference>
<dbReference type="Proteomes" id="UP001152749">
    <property type="component" value="Chromosome"/>
</dbReference>
<feature type="binding site" evidence="7">
    <location>
        <position position="72"/>
    </location>
    <ligand>
        <name>Fe cation</name>
        <dbReference type="ChEBI" id="CHEBI:24875"/>
        <label>1</label>
    </ligand>
</feature>
<evidence type="ECO:0000313" key="9">
    <source>
        <dbReference type="EMBL" id="CAI2765902.1"/>
    </source>
</evidence>
<comment type="similarity">
    <text evidence="1">Belongs to the ferritin family. Prokaryotic subfamily.</text>
</comment>
<dbReference type="PANTHER" id="PTHR11431">
    <property type="entry name" value="FERRITIN"/>
    <property type="match status" value="1"/>
</dbReference>
<dbReference type="InterPro" id="IPR008331">
    <property type="entry name" value="Ferritin_DPS_dom"/>
</dbReference>
<keyword evidence="5 7" id="KW-0408">Iron</keyword>
<dbReference type="GO" id="GO:0016491">
    <property type="term" value="F:oxidoreductase activity"/>
    <property type="evidence" value="ECO:0007669"/>
    <property type="project" value="UniProtKB-KW"/>
</dbReference>
<feature type="binding site" evidence="7">
    <location>
        <position position="149"/>
    </location>
    <ligand>
        <name>Fe cation</name>
        <dbReference type="ChEBI" id="CHEBI:24875"/>
        <label>1</label>
    </ligand>
</feature>
<protein>
    <submittedName>
        <fullName evidence="9">Bacterial non-heme ferritin-like protein</fullName>
    </submittedName>
</protein>
<keyword evidence="4" id="KW-0560">Oxidoreductase</keyword>
<proteinExistence type="inferred from homology"/>
<dbReference type="GO" id="GO:0006826">
    <property type="term" value="P:iron ion transport"/>
    <property type="evidence" value="ECO:0007669"/>
    <property type="project" value="InterPro"/>
</dbReference>
<dbReference type="AlphaFoldDB" id="A0A9W4TDC4"/>
<dbReference type="EMBL" id="OX336425">
    <property type="protein sequence ID" value="CAI2765902.1"/>
    <property type="molecule type" value="Genomic_DNA"/>
</dbReference>
<organism evidence="9 10">
    <name type="scientific">Flavobacterium collinsii</name>
    <dbReference type="NCBI Taxonomy" id="1114861"/>
    <lineage>
        <taxon>Bacteria</taxon>
        <taxon>Pseudomonadati</taxon>
        <taxon>Bacteroidota</taxon>
        <taxon>Flavobacteriia</taxon>
        <taxon>Flavobacteriales</taxon>
        <taxon>Flavobacteriaceae</taxon>
        <taxon>Flavobacterium</taxon>
    </lineage>
</organism>
<evidence type="ECO:0000256" key="4">
    <source>
        <dbReference type="ARBA" id="ARBA00023002"/>
    </source>
</evidence>
<dbReference type="PANTHER" id="PTHR11431:SF127">
    <property type="entry name" value="BACTERIAL NON-HEME FERRITIN"/>
    <property type="match status" value="1"/>
</dbReference>
<dbReference type="GO" id="GO:0008198">
    <property type="term" value="F:ferrous iron binding"/>
    <property type="evidence" value="ECO:0007669"/>
    <property type="project" value="TreeGrafter"/>
</dbReference>
<dbReference type="SUPFAM" id="SSF47240">
    <property type="entry name" value="Ferritin-like"/>
    <property type="match status" value="1"/>
</dbReference>
<dbReference type="FunFam" id="1.20.1260.10:FF:000001">
    <property type="entry name" value="Non-heme ferritin"/>
    <property type="match status" value="1"/>
</dbReference>
<evidence type="ECO:0000256" key="2">
    <source>
        <dbReference type="ARBA" id="ARBA00022434"/>
    </source>
</evidence>
<evidence type="ECO:0000256" key="1">
    <source>
        <dbReference type="ARBA" id="ARBA00006950"/>
    </source>
</evidence>
<feature type="domain" description="Ferritin/DPS" evidence="8">
    <location>
        <begin position="30"/>
        <end position="166"/>
    </location>
</feature>
<dbReference type="CDD" id="cd01055">
    <property type="entry name" value="Nonheme_Ferritin"/>
    <property type="match status" value="1"/>
</dbReference>
<sequence length="194" mass="22470">MFSGLQKREWIIFSNFTQKTHIMLSKNIETALNKQIRIEAESSQTYLSMACWAEVHGLEGIAQFMYTQSDEERAHMLKLVKYVNERGGHAQITDLKAPKTSYSTFKEMFETLYNHEIFVSESINELVHITFLEKDYATHNFLQWYVSEQIEEEATAKSILDKINLIGDDKGGLYLFDRDIQQLTVTSSIAINPK</sequence>
<dbReference type="InterPro" id="IPR009078">
    <property type="entry name" value="Ferritin-like_SF"/>
</dbReference>
<dbReference type="InterPro" id="IPR041719">
    <property type="entry name" value="Ferritin_prok"/>
</dbReference>
<dbReference type="Gene3D" id="1.20.1260.10">
    <property type="match status" value="1"/>
</dbReference>
<dbReference type="Pfam" id="PF00210">
    <property type="entry name" value="Ferritin"/>
    <property type="match status" value="1"/>
</dbReference>
<evidence type="ECO:0000256" key="6">
    <source>
        <dbReference type="ARBA" id="ARBA00054546"/>
    </source>
</evidence>
<feature type="binding site" evidence="7">
    <location>
        <position position="116"/>
    </location>
    <ligand>
        <name>Fe cation</name>
        <dbReference type="ChEBI" id="CHEBI:24875"/>
        <label>1</label>
    </ligand>
</feature>
<evidence type="ECO:0000256" key="3">
    <source>
        <dbReference type="ARBA" id="ARBA00022723"/>
    </source>
</evidence>
<gene>
    <name evidence="9" type="primary">ftnB</name>
    <name evidence="9" type="ORF">TRV642_0875</name>
</gene>
<name>A0A9W4TDC4_9FLAO</name>
<comment type="function">
    <text evidence="6">May alleviate iron toxicity in the presence of oxygen.</text>
</comment>
<dbReference type="InterPro" id="IPR001519">
    <property type="entry name" value="Ferritin"/>
</dbReference>
<reference evidence="9" key="1">
    <citation type="submission" date="2022-09" db="EMBL/GenBank/DDBJ databases">
        <authorList>
            <person name="Duchaud E."/>
        </authorList>
    </citation>
    <scope>NUCLEOTIDE SEQUENCE</scope>
    <source>
        <strain evidence="9">TRV642</strain>
    </source>
</reference>
<keyword evidence="2" id="KW-0409">Iron storage</keyword>
<dbReference type="KEGG" id="fcs:TRV642_0875"/>
<dbReference type="GO" id="GO:0042802">
    <property type="term" value="F:identical protein binding"/>
    <property type="evidence" value="ECO:0007669"/>
    <property type="project" value="UniProtKB-ARBA"/>
</dbReference>
<accession>A0A9W4TDC4</accession>
<evidence type="ECO:0000313" key="10">
    <source>
        <dbReference type="Proteomes" id="UP001152749"/>
    </source>
</evidence>
<evidence type="ECO:0000256" key="5">
    <source>
        <dbReference type="ARBA" id="ARBA00023004"/>
    </source>
</evidence>
<dbReference type="InterPro" id="IPR012347">
    <property type="entry name" value="Ferritin-like"/>
</dbReference>
<dbReference type="GO" id="GO:0008199">
    <property type="term" value="F:ferric iron binding"/>
    <property type="evidence" value="ECO:0007669"/>
    <property type="project" value="InterPro"/>
</dbReference>
<evidence type="ECO:0000259" key="8">
    <source>
        <dbReference type="Pfam" id="PF00210"/>
    </source>
</evidence>